<dbReference type="SUPFAM" id="SSF82171">
    <property type="entry name" value="DPP6 N-terminal domain-like"/>
    <property type="match status" value="1"/>
</dbReference>
<dbReference type="GO" id="GO:0006508">
    <property type="term" value="P:proteolysis"/>
    <property type="evidence" value="ECO:0007669"/>
    <property type="project" value="InterPro"/>
</dbReference>
<dbReference type="InterPro" id="IPR001375">
    <property type="entry name" value="Peptidase_S9_cat"/>
</dbReference>
<comment type="caution">
    <text evidence="4">The sequence shown here is derived from an EMBL/GenBank/DDBJ whole genome shotgun (WGS) entry which is preliminary data.</text>
</comment>
<evidence type="ECO:0000259" key="3">
    <source>
        <dbReference type="Pfam" id="PF00930"/>
    </source>
</evidence>
<dbReference type="PANTHER" id="PTHR11731">
    <property type="entry name" value="PROTEASE FAMILY S9B,C DIPEPTIDYL-PEPTIDASE IV-RELATED"/>
    <property type="match status" value="1"/>
</dbReference>
<feature type="compositionally biased region" description="Pro residues" evidence="1">
    <location>
        <begin position="156"/>
        <end position="167"/>
    </location>
</feature>
<feature type="compositionally biased region" description="Low complexity" evidence="1">
    <location>
        <begin position="175"/>
        <end position="187"/>
    </location>
</feature>
<dbReference type="EMBL" id="JACEFB010000001">
    <property type="protein sequence ID" value="MBA2225176.1"/>
    <property type="molecule type" value="Genomic_DNA"/>
</dbReference>
<dbReference type="SUPFAM" id="SSF53474">
    <property type="entry name" value="alpha/beta-Hydrolases"/>
    <property type="match status" value="1"/>
</dbReference>
<feature type="region of interest" description="Disordered" evidence="1">
    <location>
        <begin position="148"/>
        <end position="187"/>
    </location>
</feature>
<dbReference type="InterPro" id="IPR050278">
    <property type="entry name" value="Serine_Prot_S9B/DPPIV"/>
</dbReference>
<dbReference type="PANTHER" id="PTHR11731:SF118">
    <property type="entry name" value="BLR1971 PROTEIN"/>
    <property type="match status" value="1"/>
</dbReference>
<feature type="domain" description="Dipeptidylpeptidase IV N-terminal" evidence="3">
    <location>
        <begin position="209"/>
        <end position="513"/>
    </location>
</feature>
<dbReference type="InterPro" id="IPR029058">
    <property type="entry name" value="AB_hydrolase_fold"/>
</dbReference>
<gene>
    <name evidence="4" type="ORF">H0921_03260</name>
</gene>
<dbReference type="Proteomes" id="UP000542342">
    <property type="component" value="Unassembled WGS sequence"/>
</dbReference>
<dbReference type="Gene3D" id="2.140.10.30">
    <property type="entry name" value="Dipeptidylpeptidase IV, N-terminal domain"/>
    <property type="match status" value="1"/>
</dbReference>
<dbReference type="InterPro" id="IPR002469">
    <property type="entry name" value="Peptidase_S9B_N"/>
</dbReference>
<name>A0A7V8VBU6_9BACT</name>
<dbReference type="RefSeq" id="WP_194536561.1">
    <property type="nucleotide sequence ID" value="NZ_JACEFB010000001.1"/>
</dbReference>
<dbReference type="Gene3D" id="3.40.50.1820">
    <property type="entry name" value="alpha/beta hydrolase"/>
    <property type="match status" value="1"/>
</dbReference>
<sequence>MSMVYPWRGWLLALGCFWGLLASGQEDRLLPASVTSMQKGKQGIPRVYKARVEPHWFANESKFWYRNDLPQGKREYWLVDAQRGEKQPAFDHGRLAAALSRAARQTVTADRLPIDTLEFSEDLGTLRFTALGRRWSCDLKDYRCQDLGPARRSPAPESPTPASPLPESPIILQQPASDDPLLDPADPDNPFFDPLAVSVRSVPEVLSSLQQPPRLDERPVRSPNGQWTAAIRNANIILRDAQGKEIVLTRDGKEGNSYGLLQWSPDSRRLVAFRIEPGDRKEVYLIESSPPGGGRARLHTRPYMLPGDKYPRYELHLFDVDQLREIPVRADPIDFGFPRLRWGRDGQRFTYQQVDRGHQRFRLVEVDVRQGAVRHLIDERSQTFLWTAHTESMGVPLITWLNKTNELIYASEKSGWRHLYLIDADTGQEKNAITHGEYVVRGIDFIDEERREIYFRASGRRQDQDPYFIHYYRVKFDGSALTPLTDGNGTHTVQFSPSRRYLIDTYSRVDHPPITELRRGSDGTLVCRLEEADISELQANGWQPLEPFAAKGRDGRTDIWGVIARPRNFDPRKKYPVIESIYAGPQGAFVPKAFSPVSRYRFLTELGYVVVQIDGMGTAFRSKAFHDVCWKNLKDAGFPDRILWHKAVAARYPWYDISRGVGIYGTSAGGQNALAALLFHGDFYTAAVAACGCHDNRLDKASWNEQWMGYPVGPHYAACSNVDNAHRLQGKLLLIVGEMDTNVPPENTYRVVDALIKANKDFELLVIPGMGHSDGGPYGRRRLQQFFLRHLPPPP</sequence>
<reference evidence="4 5" key="1">
    <citation type="submission" date="2020-07" db="EMBL/GenBank/DDBJ databases">
        <title>Thermogemmata thermophila gen. nov., sp. nov., a novel moderate thermophilic planctomycete from a Kamchatka hot spring.</title>
        <authorList>
            <person name="Elcheninov A.G."/>
            <person name="Podosokorskaya O.A."/>
            <person name="Kovaleva O.L."/>
            <person name="Novikov A."/>
            <person name="Bonch-Osmolovskaya E.A."/>
            <person name="Toshchakov S.V."/>
            <person name="Kublanov I.V."/>
        </authorList>
    </citation>
    <scope>NUCLEOTIDE SEQUENCE [LARGE SCALE GENOMIC DNA]</scope>
    <source>
        <strain evidence="4 5">2918</strain>
    </source>
</reference>
<keyword evidence="5" id="KW-1185">Reference proteome</keyword>
<dbReference type="Pfam" id="PF00326">
    <property type="entry name" value="Peptidase_S9"/>
    <property type="match status" value="1"/>
</dbReference>
<evidence type="ECO:0000313" key="5">
    <source>
        <dbReference type="Proteomes" id="UP000542342"/>
    </source>
</evidence>
<accession>A0A7V8VBU6</accession>
<feature type="domain" description="Peptidase S9 prolyl oligopeptidase catalytic" evidence="2">
    <location>
        <begin position="599"/>
        <end position="786"/>
    </location>
</feature>
<evidence type="ECO:0000259" key="2">
    <source>
        <dbReference type="Pfam" id="PF00326"/>
    </source>
</evidence>
<dbReference type="Pfam" id="PF00930">
    <property type="entry name" value="DPPIV_N"/>
    <property type="match status" value="1"/>
</dbReference>
<protein>
    <submittedName>
        <fullName evidence="4">Prolyl oligopeptidase family serine peptidase</fullName>
    </submittedName>
</protein>
<evidence type="ECO:0000256" key="1">
    <source>
        <dbReference type="SAM" id="MobiDB-lite"/>
    </source>
</evidence>
<evidence type="ECO:0000313" key="4">
    <source>
        <dbReference type="EMBL" id="MBA2225176.1"/>
    </source>
</evidence>
<proteinExistence type="predicted"/>
<organism evidence="4 5">
    <name type="scientific">Thermogemmata fonticola</name>
    <dbReference type="NCBI Taxonomy" id="2755323"/>
    <lineage>
        <taxon>Bacteria</taxon>
        <taxon>Pseudomonadati</taxon>
        <taxon>Planctomycetota</taxon>
        <taxon>Planctomycetia</taxon>
        <taxon>Gemmatales</taxon>
        <taxon>Gemmataceae</taxon>
        <taxon>Thermogemmata</taxon>
    </lineage>
</organism>
<dbReference type="GO" id="GO:0008236">
    <property type="term" value="F:serine-type peptidase activity"/>
    <property type="evidence" value="ECO:0007669"/>
    <property type="project" value="InterPro"/>
</dbReference>
<dbReference type="AlphaFoldDB" id="A0A7V8VBU6"/>